<protein>
    <submittedName>
        <fullName evidence="1">Uncharacterized protein</fullName>
    </submittedName>
</protein>
<name>A0AAF0EM43_9BASI</name>
<sequence>MMQELTTQASELTYATQGPDALTLCLKDAWKSFPRILWTGALSQDSVPSANHADAVAVLDAFCQAMIPTASNLHLECFLERTEMPDSNAPFEKIMTFTSGGRIIVLDLELGLSRKDDQWTPNVGLNISYATGDASVLSEYNKRLENMMCAWLQQLMHVLFGLEVDPTVLARCQPCQEDTALEKAMQLWDSFVSSLATLALIDGIMVESTQGSKDDLFQRLASLCALADDVCGREAHALALQHGKEWDPSMHVLEQPHMVELLQRYGHG</sequence>
<gene>
    <name evidence="1" type="ORF">MNAN1_002859</name>
</gene>
<dbReference type="Proteomes" id="UP001213623">
    <property type="component" value="Chromosome 5"/>
</dbReference>
<reference evidence="1" key="1">
    <citation type="submission" date="2023-03" db="EMBL/GenBank/DDBJ databases">
        <title>Mating type loci evolution in Malassezia.</title>
        <authorList>
            <person name="Coelho M.A."/>
        </authorList>
    </citation>
    <scope>NUCLEOTIDE SEQUENCE</scope>
    <source>
        <strain evidence="1">CBS 9557</strain>
    </source>
</reference>
<accession>A0AAF0EM43</accession>
<evidence type="ECO:0000313" key="1">
    <source>
        <dbReference type="EMBL" id="WFD27853.1"/>
    </source>
</evidence>
<organism evidence="1 2">
    <name type="scientific">Malassezia nana</name>
    <dbReference type="NCBI Taxonomy" id="180528"/>
    <lineage>
        <taxon>Eukaryota</taxon>
        <taxon>Fungi</taxon>
        <taxon>Dikarya</taxon>
        <taxon>Basidiomycota</taxon>
        <taxon>Ustilaginomycotina</taxon>
        <taxon>Malasseziomycetes</taxon>
        <taxon>Malasseziales</taxon>
        <taxon>Malasseziaceae</taxon>
        <taxon>Malassezia</taxon>
    </lineage>
</organism>
<dbReference type="EMBL" id="CP119896">
    <property type="protein sequence ID" value="WFD27853.1"/>
    <property type="molecule type" value="Genomic_DNA"/>
</dbReference>
<evidence type="ECO:0000313" key="2">
    <source>
        <dbReference type="Proteomes" id="UP001213623"/>
    </source>
</evidence>
<keyword evidence="2" id="KW-1185">Reference proteome</keyword>
<proteinExistence type="predicted"/>
<dbReference type="AlphaFoldDB" id="A0AAF0EM43"/>